<dbReference type="InterPro" id="IPR004045">
    <property type="entry name" value="Glutathione_S-Trfase_N"/>
</dbReference>
<dbReference type="SFLD" id="SFLDS00019">
    <property type="entry name" value="Glutathione_Transferase_(cytos"/>
    <property type="match status" value="1"/>
</dbReference>
<evidence type="ECO:0000259" key="5">
    <source>
        <dbReference type="PROSITE" id="PS50404"/>
    </source>
</evidence>
<dbReference type="SUPFAM" id="SSF52833">
    <property type="entry name" value="Thioredoxin-like"/>
    <property type="match status" value="1"/>
</dbReference>
<evidence type="ECO:0000313" key="7">
    <source>
        <dbReference type="EMBL" id="KMZ60705.1"/>
    </source>
</evidence>
<dbReference type="GO" id="GO:0006749">
    <property type="term" value="P:glutathione metabolic process"/>
    <property type="evidence" value="ECO:0000318"/>
    <property type="project" value="GO_Central"/>
</dbReference>
<dbReference type="OMA" id="ICRYVCN"/>
<dbReference type="EC" id="2.5.1.18" evidence="2"/>
<dbReference type="OrthoDB" id="422574at2759"/>
<dbReference type="PROSITE" id="PS50404">
    <property type="entry name" value="GST_NTER"/>
    <property type="match status" value="1"/>
</dbReference>
<protein>
    <recommendedName>
        <fullName evidence="2">glutathione transferase</fullName>
        <ecNumber evidence="2">2.5.1.18</ecNumber>
    </recommendedName>
</protein>
<dbReference type="InterPro" id="IPR036282">
    <property type="entry name" value="Glutathione-S-Trfase_C_sf"/>
</dbReference>
<dbReference type="SFLD" id="SFLDG00358">
    <property type="entry name" value="Main_(cytGST)"/>
    <property type="match status" value="1"/>
</dbReference>
<dbReference type="PROSITE" id="PS50405">
    <property type="entry name" value="GST_CTER"/>
    <property type="match status" value="1"/>
</dbReference>
<comment type="catalytic activity">
    <reaction evidence="4">
        <text>RX + glutathione = an S-substituted glutathione + a halide anion + H(+)</text>
        <dbReference type="Rhea" id="RHEA:16437"/>
        <dbReference type="ChEBI" id="CHEBI:15378"/>
        <dbReference type="ChEBI" id="CHEBI:16042"/>
        <dbReference type="ChEBI" id="CHEBI:17792"/>
        <dbReference type="ChEBI" id="CHEBI:57925"/>
        <dbReference type="ChEBI" id="CHEBI:90779"/>
        <dbReference type="EC" id="2.5.1.18"/>
    </reaction>
</comment>
<evidence type="ECO:0000313" key="8">
    <source>
        <dbReference type="Proteomes" id="UP000036987"/>
    </source>
</evidence>
<dbReference type="InterPro" id="IPR036249">
    <property type="entry name" value="Thioredoxin-like_sf"/>
</dbReference>
<dbReference type="GO" id="GO:0043295">
    <property type="term" value="F:glutathione binding"/>
    <property type="evidence" value="ECO:0000318"/>
    <property type="project" value="GO_Central"/>
</dbReference>
<feature type="domain" description="GST C-terminal" evidence="6">
    <location>
        <begin position="91"/>
        <end position="229"/>
    </location>
</feature>
<dbReference type="InterPro" id="IPR010987">
    <property type="entry name" value="Glutathione-S-Trfase_C-like"/>
</dbReference>
<reference evidence="8" key="1">
    <citation type="journal article" date="2016" name="Nature">
        <title>The genome of the seagrass Zostera marina reveals angiosperm adaptation to the sea.</title>
        <authorList>
            <person name="Olsen J.L."/>
            <person name="Rouze P."/>
            <person name="Verhelst B."/>
            <person name="Lin Y.-C."/>
            <person name="Bayer T."/>
            <person name="Collen J."/>
            <person name="Dattolo E."/>
            <person name="De Paoli E."/>
            <person name="Dittami S."/>
            <person name="Maumus F."/>
            <person name="Michel G."/>
            <person name="Kersting A."/>
            <person name="Lauritano C."/>
            <person name="Lohaus R."/>
            <person name="Toepel M."/>
            <person name="Tonon T."/>
            <person name="Vanneste K."/>
            <person name="Amirebrahimi M."/>
            <person name="Brakel J."/>
            <person name="Bostroem C."/>
            <person name="Chovatia M."/>
            <person name="Grimwood J."/>
            <person name="Jenkins J.W."/>
            <person name="Jueterbock A."/>
            <person name="Mraz A."/>
            <person name="Stam W.T."/>
            <person name="Tice H."/>
            <person name="Bornberg-Bauer E."/>
            <person name="Green P.J."/>
            <person name="Pearson G.A."/>
            <person name="Procaccini G."/>
            <person name="Duarte C.M."/>
            <person name="Schmutz J."/>
            <person name="Reusch T.B.H."/>
            <person name="Van de Peer Y."/>
        </authorList>
    </citation>
    <scope>NUCLEOTIDE SEQUENCE [LARGE SCALE GENOMIC DNA]</scope>
    <source>
        <strain evidence="8">cv. Finnish</strain>
    </source>
</reference>
<feature type="domain" description="GST N-terminal" evidence="5">
    <location>
        <begin position="2"/>
        <end position="83"/>
    </location>
</feature>
<name>A0A0K9NXP9_ZOSMR</name>
<dbReference type="GO" id="GO:0009635">
    <property type="term" value="P:response to herbicide"/>
    <property type="evidence" value="ECO:0007669"/>
    <property type="project" value="UniProtKB-ARBA"/>
</dbReference>
<dbReference type="FunFam" id="1.20.1050.10:FF:000004">
    <property type="entry name" value="Glutathione S-transferase F2"/>
    <property type="match status" value="1"/>
</dbReference>
<keyword evidence="3 7" id="KW-0808">Transferase</keyword>
<gene>
    <name evidence="7" type="ORF">ZOSMA_57G00410</name>
</gene>
<keyword evidence="8" id="KW-1185">Reference proteome</keyword>
<accession>A0A0K9NXP9</accession>
<sequence>MGGIKIFGSPASTEVARVLTCLMEKDLDFQLIRMDTYKGDYNVAEFIKLQDPCGQVTYKEGKKTLLESRKICRHVSEKFASTGNSKLLGSGTLERASIEQWLQAEEQSFEPPSSELITQLAFAPLLGLHVDPSVVESCKKKLARLLNIYDEKLEESRFLAGDDFTLADLSHLPNSHYLVNTEVGFEMFEQRRNVSRWWKDISSRKSWKTVAAMQGQLSCFDPHHSKTGKEVGPIIN</sequence>
<dbReference type="FunFam" id="3.40.30.10:FF:000016">
    <property type="entry name" value="Glutathione S-transferase F2"/>
    <property type="match status" value="1"/>
</dbReference>
<evidence type="ECO:0000256" key="4">
    <source>
        <dbReference type="ARBA" id="ARBA00047960"/>
    </source>
</evidence>
<evidence type="ECO:0000259" key="6">
    <source>
        <dbReference type="PROSITE" id="PS50405"/>
    </source>
</evidence>
<comment type="similarity">
    <text evidence="1">Belongs to the GST superfamily. Phi family.</text>
</comment>
<dbReference type="Pfam" id="PF00043">
    <property type="entry name" value="GST_C"/>
    <property type="match status" value="1"/>
</dbReference>
<dbReference type="GO" id="GO:0005737">
    <property type="term" value="C:cytoplasm"/>
    <property type="evidence" value="ECO:0000318"/>
    <property type="project" value="GO_Central"/>
</dbReference>
<dbReference type="AlphaFoldDB" id="A0A0K9NXP9"/>
<dbReference type="InterPro" id="IPR004046">
    <property type="entry name" value="GST_C"/>
</dbReference>
<dbReference type="Gene3D" id="3.40.30.10">
    <property type="entry name" value="Glutaredoxin"/>
    <property type="match status" value="1"/>
</dbReference>
<comment type="caution">
    <text evidence="7">The sequence shown here is derived from an EMBL/GenBank/DDBJ whole genome shotgun (WGS) entry which is preliminary data.</text>
</comment>
<dbReference type="Gene3D" id="1.20.1050.10">
    <property type="match status" value="1"/>
</dbReference>
<dbReference type="GO" id="GO:0004364">
    <property type="term" value="F:glutathione transferase activity"/>
    <property type="evidence" value="ECO:0000318"/>
    <property type="project" value="GO_Central"/>
</dbReference>
<evidence type="ECO:0000256" key="1">
    <source>
        <dbReference type="ARBA" id="ARBA00010128"/>
    </source>
</evidence>
<organism evidence="7 8">
    <name type="scientific">Zostera marina</name>
    <name type="common">Eelgrass</name>
    <dbReference type="NCBI Taxonomy" id="29655"/>
    <lineage>
        <taxon>Eukaryota</taxon>
        <taxon>Viridiplantae</taxon>
        <taxon>Streptophyta</taxon>
        <taxon>Embryophyta</taxon>
        <taxon>Tracheophyta</taxon>
        <taxon>Spermatophyta</taxon>
        <taxon>Magnoliopsida</taxon>
        <taxon>Liliopsida</taxon>
        <taxon>Zosteraceae</taxon>
        <taxon>Zostera</taxon>
    </lineage>
</organism>
<proteinExistence type="inferred from homology"/>
<dbReference type="Proteomes" id="UP000036987">
    <property type="component" value="Unassembled WGS sequence"/>
</dbReference>
<dbReference type="InterPro" id="IPR034347">
    <property type="entry name" value="GST_Phi_C"/>
</dbReference>
<dbReference type="PANTHER" id="PTHR43900">
    <property type="entry name" value="GLUTATHIONE S-TRANSFERASE RHO"/>
    <property type="match status" value="1"/>
</dbReference>
<dbReference type="CDD" id="cd03187">
    <property type="entry name" value="GST_C_Phi"/>
    <property type="match status" value="1"/>
</dbReference>
<dbReference type="PANTHER" id="PTHR43900:SF53">
    <property type="entry name" value="GLUTATHIONE TRANSFERASE"/>
    <property type="match status" value="1"/>
</dbReference>
<dbReference type="STRING" id="29655.A0A0K9NXP9"/>
<dbReference type="SUPFAM" id="SSF47616">
    <property type="entry name" value="GST C-terminal domain-like"/>
    <property type="match status" value="1"/>
</dbReference>
<dbReference type="EMBL" id="LFYR01001587">
    <property type="protein sequence ID" value="KMZ60705.1"/>
    <property type="molecule type" value="Genomic_DNA"/>
</dbReference>
<evidence type="ECO:0000256" key="3">
    <source>
        <dbReference type="ARBA" id="ARBA00022679"/>
    </source>
</evidence>
<evidence type="ECO:0000256" key="2">
    <source>
        <dbReference type="ARBA" id="ARBA00012452"/>
    </source>
</evidence>
<dbReference type="InterPro" id="IPR040079">
    <property type="entry name" value="Glutathione_S-Trfase"/>
</dbReference>